<proteinExistence type="predicted"/>
<evidence type="ECO:0000313" key="2">
    <source>
        <dbReference type="Proteomes" id="UP000625711"/>
    </source>
</evidence>
<dbReference type="EMBL" id="JAACXV010013988">
    <property type="protein sequence ID" value="KAF7271268.1"/>
    <property type="molecule type" value="Genomic_DNA"/>
</dbReference>
<comment type="caution">
    <text evidence="1">The sequence shown here is derived from an EMBL/GenBank/DDBJ whole genome shotgun (WGS) entry which is preliminary data.</text>
</comment>
<dbReference type="AlphaFoldDB" id="A0A834I3F4"/>
<keyword evidence="2" id="KW-1185">Reference proteome</keyword>
<protein>
    <submittedName>
        <fullName evidence="1">Uncharacterized protein</fullName>
    </submittedName>
</protein>
<dbReference type="Proteomes" id="UP000625711">
    <property type="component" value="Unassembled WGS sequence"/>
</dbReference>
<dbReference type="OrthoDB" id="10065579at2759"/>
<organism evidence="1 2">
    <name type="scientific">Rhynchophorus ferrugineus</name>
    <name type="common">Red palm weevil</name>
    <name type="synonym">Curculio ferrugineus</name>
    <dbReference type="NCBI Taxonomy" id="354439"/>
    <lineage>
        <taxon>Eukaryota</taxon>
        <taxon>Metazoa</taxon>
        <taxon>Ecdysozoa</taxon>
        <taxon>Arthropoda</taxon>
        <taxon>Hexapoda</taxon>
        <taxon>Insecta</taxon>
        <taxon>Pterygota</taxon>
        <taxon>Neoptera</taxon>
        <taxon>Endopterygota</taxon>
        <taxon>Coleoptera</taxon>
        <taxon>Polyphaga</taxon>
        <taxon>Cucujiformia</taxon>
        <taxon>Curculionidae</taxon>
        <taxon>Dryophthorinae</taxon>
        <taxon>Rhynchophorus</taxon>
    </lineage>
</organism>
<accession>A0A834I3F4</accession>
<evidence type="ECO:0000313" key="1">
    <source>
        <dbReference type="EMBL" id="KAF7271268.1"/>
    </source>
</evidence>
<reference evidence="1" key="1">
    <citation type="submission" date="2020-08" db="EMBL/GenBank/DDBJ databases">
        <title>Genome sequencing and assembly of the red palm weevil Rhynchophorus ferrugineus.</title>
        <authorList>
            <person name="Dias G.B."/>
            <person name="Bergman C.M."/>
            <person name="Manee M."/>
        </authorList>
    </citation>
    <scope>NUCLEOTIDE SEQUENCE</scope>
    <source>
        <strain evidence="1">AA-2017</strain>
        <tissue evidence="1">Whole larva</tissue>
    </source>
</reference>
<gene>
    <name evidence="1" type="ORF">GWI33_015838</name>
</gene>
<name>A0A834I3F4_RHYFE</name>
<sequence length="94" mass="10923">MSTEDGECSRRPKEISFIKSEPYRSHRSHSLKFYLSPSADTVASLVCRSTASLFVQLYRPNSEEQWGPDYKVNKELLLLYRYGSITIPTFMEHD</sequence>